<organism evidence="2 3">
    <name type="scientific">Reticulibacter mediterranei</name>
    <dbReference type="NCBI Taxonomy" id="2778369"/>
    <lineage>
        <taxon>Bacteria</taxon>
        <taxon>Bacillati</taxon>
        <taxon>Chloroflexota</taxon>
        <taxon>Ktedonobacteria</taxon>
        <taxon>Ktedonobacterales</taxon>
        <taxon>Reticulibacteraceae</taxon>
        <taxon>Reticulibacter</taxon>
    </lineage>
</organism>
<reference evidence="2" key="1">
    <citation type="submission" date="2020-10" db="EMBL/GenBank/DDBJ databases">
        <title>Taxonomic study of unclassified bacteria belonging to the class Ktedonobacteria.</title>
        <authorList>
            <person name="Yabe S."/>
            <person name="Wang C.M."/>
            <person name="Zheng Y."/>
            <person name="Sakai Y."/>
            <person name="Cavaletti L."/>
            <person name="Monciardini P."/>
            <person name="Donadio S."/>
        </authorList>
    </citation>
    <scope>NUCLEOTIDE SEQUENCE</scope>
    <source>
        <strain evidence="2">ID150040</strain>
    </source>
</reference>
<name>A0A8J3IWB6_9CHLR</name>
<gene>
    <name evidence="2" type="ORF">KSF_073390</name>
</gene>
<proteinExistence type="predicted"/>
<keyword evidence="1" id="KW-0812">Transmembrane</keyword>
<comment type="caution">
    <text evidence="2">The sequence shown here is derived from an EMBL/GenBank/DDBJ whole genome shotgun (WGS) entry which is preliminary data.</text>
</comment>
<evidence type="ECO:0000313" key="2">
    <source>
        <dbReference type="EMBL" id="GHO97291.1"/>
    </source>
</evidence>
<keyword evidence="1" id="KW-0472">Membrane</keyword>
<dbReference type="Proteomes" id="UP000597444">
    <property type="component" value="Unassembled WGS sequence"/>
</dbReference>
<dbReference type="AlphaFoldDB" id="A0A8J3IWB6"/>
<dbReference type="EMBL" id="BNJK01000001">
    <property type="protein sequence ID" value="GHO97291.1"/>
    <property type="molecule type" value="Genomic_DNA"/>
</dbReference>
<dbReference type="Pfam" id="PF07784">
    <property type="entry name" value="DUF1622"/>
    <property type="match status" value="1"/>
</dbReference>
<accession>A0A8J3IWB6</accession>
<feature type="transmembrane region" description="Helical" evidence="1">
    <location>
        <begin position="48"/>
        <end position="66"/>
    </location>
</feature>
<sequence>MQLRATLISHPNLIRRLPHNRKEPAKNLGAAIMFFTDLFTLLASLIEFIGALLIIGYMLAALVMLVRTGNVMTARLLVADGAIAGLSFKLAGTLVKTIALHTWQQILMFVIIFALRIVLKRLFTWERTRLQK</sequence>
<evidence type="ECO:0000256" key="1">
    <source>
        <dbReference type="SAM" id="Phobius"/>
    </source>
</evidence>
<evidence type="ECO:0000313" key="3">
    <source>
        <dbReference type="Proteomes" id="UP000597444"/>
    </source>
</evidence>
<dbReference type="InterPro" id="IPR012427">
    <property type="entry name" value="DUF1622"/>
</dbReference>
<protein>
    <recommendedName>
        <fullName evidence="4">DUF1622 domain-containing protein</fullName>
    </recommendedName>
</protein>
<keyword evidence="3" id="KW-1185">Reference proteome</keyword>
<feature type="transmembrane region" description="Helical" evidence="1">
    <location>
        <begin position="98"/>
        <end position="119"/>
    </location>
</feature>
<evidence type="ECO:0008006" key="4">
    <source>
        <dbReference type="Google" id="ProtNLM"/>
    </source>
</evidence>
<keyword evidence="1" id="KW-1133">Transmembrane helix</keyword>